<dbReference type="EMBL" id="CAIE01000035">
    <property type="protein sequence ID" value="CCH19632.1"/>
    <property type="molecule type" value="Genomic_DNA"/>
</dbReference>
<proteinExistence type="predicted"/>
<accession>I0L735</accession>
<evidence type="ECO:0000256" key="1">
    <source>
        <dbReference type="SAM" id="MobiDB-lite"/>
    </source>
</evidence>
<dbReference type="STRING" id="1150864.MILUP08_44507"/>
<evidence type="ECO:0000313" key="3">
    <source>
        <dbReference type="Proteomes" id="UP000003448"/>
    </source>
</evidence>
<comment type="caution">
    <text evidence="2">The sequence shown here is derived from an EMBL/GenBank/DDBJ whole genome shotgun (WGS) entry which is preliminary data.</text>
</comment>
<gene>
    <name evidence="2" type="ORF">MILUP08_44507</name>
</gene>
<name>I0L735_9ACTN</name>
<reference evidence="3" key="1">
    <citation type="journal article" date="2012" name="J. Bacteriol.">
        <title>Genome Sequence of Micromonospora lupini Lupac 08, Isolated from Root Nodules of Lupinus angustifolius.</title>
        <authorList>
            <person name="Alonso-Vega P."/>
            <person name="Normand P."/>
            <person name="Bacigalupe R."/>
            <person name="Pujic P."/>
            <person name="Lajus A."/>
            <person name="Vallenet D."/>
            <person name="Carro L."/>
            <person name="Coll P."/>
            <person name="Trujillo M.E."/>
        </authorList>
    </citation>
    <scope>NUCLEOTIDE SEQUENCE [LARGE SCALE GENOMIC DNA]</scope>
    <source>
        <strain evidence="3">Lupac 08</strain>
    </source>
</reference>
<dbReference type="Proteomes" id="UP000003448">
    <property type="component" value="Unassembled WGS sequence"/>
</dbReference>
<evidence type="ECO:0000313" key="2">
    <source>
        <dbReference type="EMBL" id="CCH19632.1"/>
    </source>
</evidence>
<feature type="region of interest" description="Disordered" evidence="1">
    <location>
        <begin position="34"/>
        <end position="87"/>
    </location>
</feature>
<dbReference type="AlphaFoldDB" id="I0L735"/>
<sequence length="87" mass="9641">MTGLRTPARPPFPSGLLTHSSDALTYSHLVMPVSRQSDSAITLARPRREDAGRPRCEPRSRPGRRERESARPPVVSPAWRGGGPWRS</sequence>
<feature type="compositionally biased region" description="Basic and acidic residues" evidence="1">
    <location>
        <begin position="46"/>
        <end position="70"/>
    </location>
</feature>
<keyword evidence="3" id="KW-1185">Reference proteome</keyword>
<protein>
    <submittedName>
        <fullName evidence="2">Uncharacterized protein</fullName>
    </submittedName>
</protein>
<organism evidence="2 3">
    <name type="scientific">Micromonospora lupini str. Lupac 08</name>
    <dbReference type="NCBI Taxonomy" id="1150864"/>
    <lineage>
        <taxon>Bacteria</taxon>
        <taxon>Bacillati</taxon>
        <taxon>Actinomycetota</taxon>
        <taxon>Actinomycetes</taxon>
        <taxon>Micromonosporales</taxon>
        <taxon>Micromonosporaceae</taxon>
        <taxon>Micromonospora</taxon>
    </lineage>
</organism>